<feature type="chain" id="PRO_5007561395" evidence="7">
    <location>
        <begin position="23"/>
        <end position="275"/>
    </location>
</feature>
<keyword evidence="3 7" id="KW-0732">Signal</keyword>
<dbReference type="EMBL" id="LSBA01000036">
    <property type="protein sequence ID" value="KXZ15232.1"/>
    <property type="molecule type" value="Genomic_DNA"/>
</dbReference>
<dbReference type="InterPro" id="IPR051455">
    <property type="entry name" value="Bact_solute-bind_prot3"/>
</dbReference>
<gene>
    <name evidence="10" type="ORF">AXI58_02935</name>
</gene>
<dbReference type="PANTHER" id="PTHR30085">
    <property type="entry name" value="AMINO ACID ABC TRANSPORTER PERMEASE"/>
    <property type="match status" value="1"/>
</dbReference>
<dbReference type="InterPro" id="IPR001320">
    <property type="entry name" value="Iontro_rcpt_C"/>
</dbReference>
<keyword evidence="4" id="KW-0564">Palmitate</keyword>
<dbReference type="InterPro" id="IPR018313">
    <property type="entry name" value="SBP_3_CS"/>
</dbReference>
<evidence type="ECO:0000313" key="11">
    <source>
        <dbReference type="Proteomes" id="UP000075430"/>
    </source>
</evidence>
<keyword evidence="11" id="KW-1185">Reference proteome</keyword>
<dbReference type="Gene3D" id="3.40.190.10">
    <property type="entry name" value="Periplasmic binding protein-like II"/>
    <property type="match status" value="2"/>
</dbReference>
<dbReference type="STRING" id="1793963.AXI58_02935"/>
<sequence length="275" mass="29916">MSRVKKWLSFGLISLLAVFMLAACGGKETGGDSKGSKKDTLAAIKDNDKIVFGVKTDTRLFGLKNPSSGDIEGFDIDIAKQIAKDILGDEKKAEFKEVTSKTRIPMLQNGDIDAIAATMTITDERKKEVDFSDVYFKAGQSLLVKKGSKMKSTVDLGKGSKVLAVKGSTSSQNIREKAPDATVLEFENYAEAFTALKSGQGDALTTDNAILYGMADENKNYQLTGGTFTDEPYGIAVKKGQSGLVKEINASLKKMKSDGRYDEIYKKWMKEDPAK</sequence>
<dbReference type="PANTHER" id="PTHR30085:SF6">
    <property type="entry name" value="ABC TRANSPORTER GLUTAMINE-BINDING PROTEIN GLNH"/>
    <property type="match status" value="1"/>
</dbReference>
<dbReference type="GO" id="GO:0016020">
    <property type="term" value="C:membrane"/>
    <property type="evidence" value="ECO:0007669"/>
    <property type="project" value="InterPro"/>
</dbReference>
<evidence type="ECO:0000256" key="6">
    <source>
        <dbReference type="RuleBase" id="RU003744"/>
    </source>
</evidence>
<evidence type="ECO:0000259" key="8">
    <source>
        <dbReference type="SMART" id="SM00062"/>
    </source>
</evidence>
<dbReference type="GO" id="GO:0006865">
    <property type="term" value="P:amino acid transport"/>
    <property type="evidence" value="ECO:0007669"/>
    <property type="project" value="TreeGrafter"/>
</dbReference>
<dbReference type="PROSITE" id="PS01039">
    <property type="entry name" value="SBP_BACTERIAL_3"/>
    <property type="match status" value="1"/>
</dbReference>
<reference evidence="11" key="1">
    <citation type="submission" date="2016-02" db="EMBL/GenBank/DDBJ databases">
        <authorList>
            <person name="Dunlap C."/>
        </authorList>
    </citation>
    <scope>NUCLEOTIDE SEQUENCE [LARGE SCALE GENOMIC DNA]</scope>
    <source>
        <strain evidence="11">NRRL B-41092</strain>
    </source>
</reference>
<dbReference type="OrthoDB" id="115856at2"/>
<dbReference type="InterPro" id="IPR001638">
    <property type="entry name" value="Solute-binding_3/MltF_N"/>
</dbReference>
<dbReference type="PROSITE" id="PS51257">
    <property type="entry name" value="PROKAR_LIPOPROTEIN"/>
    <property type="match status" value="1"/>
</dbReference>
<feature type="domain" description="Ionotropic glutamate receptor C-terminal" evidence="9">
    <location>
        <begin position="49"/>
        <end position="271"/>
    </location>
</feature>
<evidence type="ECO:0000256" key="4">
    <source>
        <dbReference type="ARBA" id="ARBA00023139"/>
    </source>
</evidence>
<organism evidence="10 11">
    <name type="scientific">Bacillus nakamurai</name>
    <dbReference type="NCBI Taxonomy" id="1793963"/>
    <lineage>
        <taxon>Bacteria</taxon>
        <taxon>Bacillati</taxon>
        <taxon>Bacillota</taxon>
        <taxon>Bacilli</taxon>
        <taxon>Bacillales</taxon>
        <taxon>Bacillaceae</taxon>
        <taxon>Bacillus</taxon>
    </lineage>
</organism>
<dbReference type="SMART" id="SM00062">
    <property type="entry name" value="PBPb"/>
    <property type="match status" value="1"/>
</dbReference>
<evidence type="ECO:0000256" key="2">
    <source>
        <dbReference type="ARBA" id="ARBA00022448"/>
    </source>
</evidence>
<evidence type="ECO:0000256" key="5">
    <source>
        <dbReference type="ARBA" id="ARBA00023288"/>
    </source>
</evidence>
<dbReference type="AlphaFoldDB" id="A0A150F3E2"/>
<dbReference type="RefSeq" id="WP_061522893.1">
    <property type="nucleotide sequence ID" value="NZ_JANBMN010000007.1"/>
</dbReference>
<keyword evidence="5" id="KW-0449">Lipoprotein</keyword>
<dbReference type="SMART" id="SM00079">
    <property type="entry name" value="PBPe"/>
    <property type="match status" value="1"/>
</dbReference>
<name>A0A150F3E2_9BACI</name>
<dbReference type="SUPFAM" id="SSF53850">
    <property type="entry name" value="Periplasmic binding protein-like II"/>
    <property type="match status" value="1"/>
</dbReference>
<keyword evidence="2" id="KW-0813">Transport</keyword>
<evidence type="ECO:0000256" key="7">
    <source>
        <dbReference type="SAM" id="SignalP"/>
    </source>
</evidence>
<dbReference type="Proteomes" id="UP000075430">
    <property type="component" value="Unassembled WGS sequence"/>
</dbReference>
<evidence type="ECO:0000259" key="9">
    <source>
        <dbReference type="SMART" id="SM00079"/>
    </source>
</evidence>
<protein>
    <submittedName>
        <fullName evidence="10">Amino acid ABC transporter substrate-binding protein</fullName>
    </submittedName>
</protein>
<evidence type="ECO:0000256" key="3">
    <source>
        <dbReference type="ARBA" id="ARBA00022729"/>
    </source>
</evidence>
<dbReference type="Pfam" id="PF00497">
    <property type="entry name" value="SBP_bac_3"/>
    <property type="match status" value="1"/>
</dbReference>
<accession>A0A150F3E2</accession>
<comment type="caution">
    <text evidence="10">The sequence shown here is derived from an EMBL/GenBank/DDBJ whole genome shotgun (WGS) entry which is preliminary data.</text>
</comment>
<dbReference type="GO" id="GO:0030288">
    <property type="term" value="C:outer membrane-bounded periplasmic space"/>
    <property type="evidence" value="ECO:0007669"/>
    <property type="project" value="TreeGrafter"/>
</dbReference>
<proteinExistence type="inferred from homology"/>
<evidence type="ECO:0000256" key="1">
    <source>
        <dbReference type="ARBA" id="ARBA00010333"/>
    </source>
</evidence>
<feature type="signal peptide" evidence="7">
    <location>
        <begin position="1"/>
        <end position="22"/>
    </location>
</feature>
<comment type="similarity">
    <text evidence="1 6">Belongs to the bacterial solute-binding protein 3 family.</text>
</comment>
<evidence type="ECO:0000313" key="10">
    <source>
        <dbReference type="EMBL" id="KXZ15232.1"/>
    </source>
</evidence>
<dbReference type="GO" id="GO:0005576">
    <property type="term" value="C:extracellular region"/>
    <property type="evidence" value="ECO:0007669"/>
    <property type="project" value="TreeGrafter"/>
</dbReference>
<dbReference type="GO" id="GO:0015276">
    <property type="term" value="F:ligand-gated monoatomic ion channel activity"/>
    <property type="evidence" value="ECO:0007669"/>
    <property type="project" value="InterPro"/>
</dbReference>
<dbReference type="CDD" id="cd01000">
    <property type="entry name" value="PBP2_Cys_DEBP_like"/>
    <property type="match status" value="1"/>
</dbReference>
<feature type="domain" description="Solute-binding protein family 3/N-terminal" evidence="8">
    <location>
        <begin position="49"/>
        <end position="272"/>
    </location>
</feature>